<dbReference type="InterPro" id="IPR035960">
    <property type="entry name" value="Secretoglobin_sf"/>
</dbReference>
<accession>A0AAW0HDX5</accession>
<feature type="coiled-coil region" evidence="3">
    <location>
        <begin position="201"/>
        <end position="257"/>
    </location>
</feature>
<evidence type="ECO:0000313" key="5">
    <source>
        <dbReference type="Proteomes" id="UP001488838"/>
    </source>
</evidence>
<dbReference type="PANTHER" id="PTHR14037:SF4">
    <property type="entry name" value="MAMMAGLOBIN-B"/>
    <property type="match status" value="1"/>
</dbReference>
<keyword evidence="2" id="KW-0964">Secreted</keyword>
<organism evidence="4 5">
    <name type="scientific">Myodes glareolus</name>
    <name type="common">Bank vole</name>
    <name type="synonym">Clethrionomys glareolus</name>
    <dbReference type="NCBI Taxonomy" id="447135"/>
    <lineage>
        <taxon>Eukaryota</taxon>
        <taxon>Metazoa</taxon>
        <taxon>Chordata</taxon>
        <taxon>Craniata</taxon>
        <taxon>Vertebrata</taxon>
        <taxon>Euteleostomi</taxon>
        <taxon>Mammalia</taxon>
        <taxon>Eutheria</taxon>
        <taxon>Euarchontoglires</taxon>
        <taxon>Glires</taxon>
        <taxon>Rodentia</taxon>
        <taxon>Myomorpha</taxon>
        <taxon>Muroidea</taxon>
        <taxon>Cricetidae</taxon>
        <taxon>Arvicolinae</taxon>
        <taxon>Myodes</taxon>
    </lineage>
</organism>
<dbReference type="GO" id="GO:0030521">
    <property type="term" value="P:androgen receptor signaling pathway"/>
    <property type="evidence" value="ECO:0007669"/>
    <property type="project" value="TreeGrafter"/>
</dbReference>
<dbReference type="Pfam" id="PF01099">
    <property type="entry name" value="Uteroglobin"/>
    <property type="match status" value="1"/>
</dbReference>
<sequence length="530" mass="60367">FIYMMDYIDGFAYVEPALHLWNEAYLIIMDNFSNVFLESRFQVQEGEHPNRLDPKNPVYAEETSPSVIVNGFSERLRASHIQRIRPQSENLAGLLAQSQTTGLEMDEKYNKKIEEMSKETDEKYNKKFEEMSKSMNDTLGNQEKTIKQVMETVQDSKTEMESIKKTQNEGRLDIENLGGLEHPKPEEVEKIDIMKVIESVKQDMKNSLKEMDDKYNKKFEEMSKSVNDTPGNQEKTIKQLIEIVREMNTEMEAMKKTLTEGRLDGKSRKNNVLNSPKDTIPSLALPGSIGGTSRPTHKGFLNMKLVLVFLLAAIPICCYAGADSEFCGGVGGSNCLAMDDVIAQLINSSVPVDDFQGVIKSYARLPYDENAVSKLKQCFLDQPEETLANVNVMVVSEDPSSGDGWRYRRRPTLEHWTEPPEVQMRSKRMKKMTKDCEGCYHPLIQGVESNESLPRAVGLRLNEHVIQPDSLNVAGFSEYGADIRLHHQVNAYVLVSFYFCVPAYSRGITWDWEQRTNSRVTRPKQGLFHI</sequence>
<keyword evidence="3" id="KW-0175">Coiled coil</keyword>
<evidence type="ECO:0000313" key="4">
    <source>
        <dbReference type="EMBL" id="KAK7801114.1"/>
    </source>
</evidence>
<dbReference type="AlphaFoldDB" id="A0AAW0HDX5"/>
<dbReference type="PROSITE" id="PS51311">
    <property type="entry name" value="SCGB"/>
    <property type="match status" value="1"/>
</dbReference>
<dbReference type="SUPFAM" id="SSF48201">
    <property type="entry name" value="Uteroglobin-like"/>
    <property type="match status" value="1"/>
</dbReference>
<dbReference type="InterPro" id="IPR016126">
    <property type="entry name" value="Secretoglobin"/>
</dbReference>
<dbReference type="Proteomes" id="UP001488838">
    <property type="component" value="Unassembled WGS sequence"/>
</dbReference>
<evidence type="ECO:0000256" key="3">
    <source>
        <dbReference type="SAM" id="Coils"/>
    </source>
</evidence>
<dbReference type="PANTHER" id="PTHR14037">
    <property type="entry name" value="MAMMAGLOBIN-RELATED"/>
    <property type="match status" value="1"/>
</dbReference>
<dbReference type="GO" id="GO:0005615">
    <property type="term" value="C:extracellular space"/>
    <property type="evidence" value="ECO:0007669"/>
    <property type="project" value="TreeGrafter"/>
</dbReference>
<protein>
    <submittedName>
        <fullName evidence="4">Uncharacterized protein</fullName>
    </submittedName>
</protein>
<name>A0AAW0HDX5_MYOGA</name>
<comment type="caution">
    <text evidence="4">The sequence shown here is derived from an EMBL/GenBank/DDBJ whole genome shotgun (WGS) entry which is preliminary data.</text>
</comment>
<proteinExistence type="predicted"/>
<dbReference type="EMBL" id="JBBHLL010000519">
    <property type="protein sequence ID" value="KAK7801114.1"/>
    <property type="molecule type" value="Genomic_DNA"/>
</dbReference>
<keyword evidence="5" id="KW-1185">Reference proteome</keyword>
<evidence type="ECO:0000256" key="1">
    <source>
        <dbReference type="ARBA" id="ARBA00004613"/>
    </source>
</evidence>
<reference evidence="4 5" key="1">
    <citation type="journal article" date="2023" name="bioRxiv">
        <title>Conserved and derived expression patterns and positive selection on dental genes reveal complex evolutionary context of ever-growing rodent molars.</title>
        <authorList>
            <person name="Calamari Z.T."/>
            <person name="Song A."/>
            <person name="Cohen E."/>
            <person name="Akter M."/>
            <person name="Roy R.D."/>
            <person name="Hallikas O."/>
            <person name="Christensen M.M."/>
            <person name="Li P."/>
            <person name="Marangoni P."/>
            <person name="Jernvall J."/>
            <person name="Klein O.D."/>
        </authorList>
    </citation>
    <scope>NUCLEOTIDE SEQUENCE [LARGE SCALE GENOMIC DNA]</scope>
    <source>
        <strain evidence="4">V071</strain>
    </source>
</reference>
<gene>
    <name evidence="4" type="ORF">U0070_002781</name>
</gene>
<evidence type="ECO:0000256" key="2">
    <source>
        <dbReference type="ARBA" id="ARBA00022525"/>
    </source>
</evidence>
<feature type="non-terminal residue" evidence="4">
    <location>
        <position position="1"/>
    </location>
</feature>
<comment type="subcellular location">
    <subcellularLocation>
        <location evidence="1">Secreted</location>
    </subcellularLocation>
</comment>